<dbReference type="SMART" id="SM00530">
    <property type="entry name" value="HTH_XRE"/>
    <property type="match status" value="1"/>
</dbReference>
<dbReference type="SUPFAM" id="SSF47413">
    <property type="entry name" value="lambda repressor-like DNA-binding domains"/>
    <property type="match status" value="1"/>
</dbReference>
<name>A0A8J4H422_9BACL</name>
<dbReference type="EMBL" id="BOVK01000024">
    <property type="protein sequence ID" value="GIQ69117.1"/>
    <property type="molecule type" value="Genomic_DNA"/>
</dbReference>
<keyword evidence="4" id="KW-1185">Reference proteome</keyword>
<keyword evidence="1" id="KW-0238">DNA-binding</keyword>
<protein>
    <submittedName>
        <fullName evidence="3">Transcriptional regulator</fullName>
    </submittedName>
</protein>
<dbReference type="CDD" id="cd00093">
    <property type="entry name" value="HTH_XRE"/>
    <property type="match status" value="1"/>
</dbReference>
<reference evidence="3" key="1">
    <citation type="submission" date="2021-04" db="EMBL/GenBank/DDBJ databases">
        <title>Draft genome sequence of Xylanibacillus composti strain K13.</title>
        <authorList>
            <person name="Uke A."/>
            <person name="Chhe C."/>
            <person name="Baramee S."/>
            <person name="Kosugi A."/>
        </authorList>
    </citation>
    <scope>NUCLEOTIDE SEQUENCE</scope>
    <source>
        <strain evidence="3">K13</strain>
    </source>
</reference>
<sequence length="75" mass="8662">MAGSLTNNIYMLRAERRWSQKYLAEQIGVSRQTIISLEANRYNPSLILAFRIAEVFGVGIEDVFRYHPQQTKGDE</sequence>
<dbReference type="InterPro" id="IPR010982">
    <property type="entry name" value="Lambda_DNA-bd_dom_sf"/>
</dbReference>
<accession>A0A8J4H422</accession>
<evidence type="ECO:0000313" key="4">
    <source>
        <dbReference type="Proteomes" id="UP000677918"/>
    </source>
</evidence>
<evidence type="ECO:0000256" key="1">
    <source>
        <dbReference type="ARBA" id="ARBA00023125"/>
    </source>
</evidence>
<dbReference type="PANTHER" id="PTHR46558:SF4">
    <property type="entry name" value="DNA-BIDING PHAGE PROTEIN"/>
    <property type="match status" value="1"/>
</dbReference>
<dbReference type="GO" id="GO:0003677">
    <property type="term" value="F:DNA binding"/>
    <property type="evidence" value="ECO:0007669"/>
    <property type="project" value="UniProtKB-KW"/>
</dbReference>
<evidence type="ECO:0000313" key="3">
    <source>
        <dbReference type="EMBL" id="GIQ69117.1"/>
    </source>
</evidence>
<organism evidence="3 4">
    <name type="scientific">Xylanibacillus composti</name>
    <dbReference type="NCBI Taxonomy" id="1572762"/>
    <lineage>
        <taxon>Bacteria</taxon>
        <taxon>Bacillati</taxon>
        <taxon>Bacillota</taxon>
        <taxon>Bacilli</taxon>
        <taxon>Bacillales</taxon>
        <taxon>Paenibacillaceae</taxon>
        <taxon>Xylanibacillus</taxon>
    </lineage>
</organism>
<dbReference type="AlphaFoldDB" id="A0A8J4H422"/>
<gene>
    <name evidence="3" type="ORF">XYCOK13_19410</name>
</gene>
<comment type="caution">
    <text evidence="3">The sequence shown here is derived from an EMBL/GenBank/DDBJ whole genome shotgun (WGS) entry which is preliminary data.</text>
</comment>
<feature type="domain" description="HTH cro/C1-type" evidence="2">
    <location>
        <begin position="9"/>
        <end position="63"/>
    </location>
</feature>
<dbReference type="Pfam" id="PF01381">
    <property type="entry name" value="HTH_3"/>
    <property type="match status" value="1"/>
</dbReference>
<dbReference type="InterPro" id="IPR001387">
    <property type="entry name" value="Cro/C1-type_HTH"/>
</dbReference>
<dbReference type="Proteomes" id="UP000677918">
    <property type="component" value="Unassembled WGS sequence"/>
</dbReference>
<dbReference type="PROSITE" id="PS50943">
    <property type="entry name" value="HTH_CROC1"/>
    <property type="match status" value="1"/>
</dbReference>
<evidence type="ECO:0000259" key="2">
    <source>
        <dbReference type="PROSITE" id="PS50943"/>
    </source>
</evidence>
<dbReference type="PANTHER" id="PTHR46558">
    <property type="entry name" value="TRACRIPTIONAL REGULATORY PROTEIN-RELATED-RELATED"/>
    <property type="match status" value="1"/>
</dbReference>
<dbReference type="Gene3D" id="1.10.260.40">
    <property type="entry name" value="lambda repressor-like DNA-binding domains"/>
    <property type="match status" value="1"/>
</dbReference>
<proteinExistence type="predicted"/>